<name>A0A9D0YSB5_AQUAO</name>
<gene>
    <name evidence="4" type="ORF">EYH37_05720</name>
</gene>
<evidence type="ECO:0000256" key="1">
    <source>
        <dbReference type="ARBA" id="ARBA00022574"/>
    </source>
</evidence>
<dbReference type="Proteomes" id="UP000606463">
    <property type="component" value="Unassembled WGS sequence"/>
</dbReference>
<dbReference type="InterPro" id="IPR036322">
    <property type="entry name" value="WD40_repeat_dom_sf"/>
</dbReference>
<dbReference type="InterPro" id="IPR015943">
    <property type="entry name" value="WD40/YVTN_repeat-like_dom_sf"/>
</dbReference>
<dbReference type="InterPro" id="IPR019775">
    <property type="entry name" value="WD40_repeat_CS"/>
</dbReference>
<dbReference type="Gene3D" id="2.130.10.10">
    <property type="entry name" value="YVTN repeat-like/Quinoprotein amine dehydrogenase"/>
    <property type="match status" value="2"/>
</dbReference>
<evidence type="ECO:0000256" key="2">
    <source>
        <dbReference type="ARBA" id="ARBA00022737"/>
    </source>
</evidence>
<evidence type="ECO:0000313" key="5">
    <source>
        <dbReference type="Proteomes" id="UP000606463"/>
    </source>
</evidence>
<protein>
    <recommendedName>
        <fullName evidence="6">Anaphase-promoting complex subunit 4 WD40 domain-containing protein</fullName>
    </recommendedName>
</protein>
<evidence type="ECO:0000313" key="4">
    <source>
        <dbReference type="EMBL" id="HIP98837.1"/>
    </source>
</evidence>
<dbReference type="SUPFAM" id="SSF50978">
    <property type="entry name" value="WD40 repeat-like"/>
    <property type="match status" value="2"/>
</dbReference>
<dbReference type="PROSITE" id="PS50294">
    <property type="entry name" value="WD_REPEATS_REGION"/>
    <property type="match status" value="1"/>
</dbReference>
<dbReference type="PROSITE" id="PS00678">
    <property type="entry name" value="WD_REPEATS_1"/>
    <property type="match status" value="1"/>
</dbReference>
<feature type="repeat" description="WD" evidence="3">
    <location>
        <begin position="355"/>
        <end position="396"/>
    </location>
</feature>
<comment type="caution">
    <text evidence="4">The sequence shown here is derived from an EMBL/GenBank/DDBJ whole genome shotgun (WGS) entry which is preliminary data.</text>
</comment>
<dbReference type="SMART" id="SM00320">
    <property type="entry name" value="WD40"/>
    <property type="match status" value="5"/>
</dbReference>
<proteinExistence type="predicted"/>
<dbReference type="PROSITE" id="PS50082">
    <property type="entry name" value="WD_REPEATS_2"/>
    <property type="match status" value="1"/>
</dbReference>
<reference evidence="4" key="1">
    <citation type="journal article" date="2020" name="ISME J.">
        <title>Gammaproteobacteria mediating utilization of methyl-, sulfur- and petroleum organic compounds in deep ocean hydrothermal plumes.</title>
        <authorList>
            <person name="Zhou Z."/>
            <person name="Liu Y."/>
            <person name="Pan J."/>
            <person name="Cron B.R."/>
            <person name="Toner B.M."/>
            <person name="Anantharaman K."/>
            <person name="Breier J.A."/>
            <person name="Dick G.J."/>
            <person name="Li M."/>
        </authorList>
    </citation>
    <scope>NUCLEOTIDE SEQUENCE</scope>
    <source>
        <strain evidence="4">SZUA-1501</strain>
    </source>
</reference>
<keyword evidence="1 3" id="KW-0853">WD repeat</keyword>
<evidence type="ECO:0000256" key="3">
    <source>
        <dbReference type="PROSITE-ProRule" id="PRU00221"/>
    </source>
</evidence>
<keyword evidence="2" id="KW-0677">Repeat</keyword>
<dbReference type="PANTHER" id="PTHR19848:SF8">
    <property type="entry name" value="F-BOX AND WD REPEAT DOMAIN CONTAINING 7"/>
    <property type="match status" value="1"/>
</dbReference>
<sequence length="676" mass="76774">MQKAFSFSEKEKKFFDIYQELLIKYYNQPQKLNFFLELKALELGIDDLHKVIGKIHEFLRNYIFFKSKRGELEEILEINPQLLNVLRKYPYFAEYKVIFSFPSSAIYRGFKWRNPLLIAGGNDGKVRIWKYREGNFHFIGEIGDDVGKFPAYEVYKLHLFYAVGSKLNVYYLPSGKLVKSLDTGKPVSALNLEDNNLYLFKRVGNIAIKQSLNLIEGEIIFGPADPMAPSQVESGETNTVAVERKLLKIKGGKILLFKGKTEEEKIDFEKGEIYEIGYPVNDILPLKGKLLLGVDGSAPLILNLENGQIENRLNLPINHTYRVKKNPVREEIACSHTQNLITICDLNTLQPVKVLEGYSIDVMALDYSPDGKYLAGAGEGRDVNIWDTENWEMVKDLELPAEGITALKFSPDGKYLAVGAGGDIYLVETENWSVQKVLSYHEGLIADLNFVGENLVSAGWDGKALFWNTQSGEVEKIIESSEDRIWRVLPFEGGKFLAIADWNGKISIYKTDDWSLAATFPVDSHPTALAVDKERLYIGKKDGKVHTVRLEREETVSPEGVTELSLDPSERVVGISTFGGNVLAYTEKGNLCIWNPNGERVFFAKVEGELKETENLREPRLKMKVVKKTYVVRKKDYFFGGKGWEELVSVIKELEPVENKSPFLKEITKRELIEEL</sequence>
<dbReference type="AlphaFoldDB" id="A0A9D0YSB5"/>
<dbReference type="PANTHER" id="PTHR19848">
    <property type="entry name" value="WD40 REPEAT PROTEIN"/>
    <property type="match status" value="1"/>
</dbReference>
<accession>A0A9D0YSB5</accession>
<dbReference type="EMBL" id="DQVE01000056">
    <property type="protein sequence ID" value="HIP98837.1"/>
    <property type="molecule type" value="Genomic_DNA"/>
</dbReference>
<dbReference type="InterPro" id="IPR001680">
    <property type="entry name" value="WD40_rpt"/>
</dbReference>
<evidence type="ECO:0008006" key="6">
    <source>
        <dbReference type="Google" id="ProtNLM"/>
    </source>
</evidence>
<organism evidence="4 5">
    <name type="scientific">Aquifex aeolicus</name>
    <dbReference type="NCBI Taxonomy" id="63363"/>
    <lineage>
        <taxon>Bacteria</taxon>
        <taxon>Pseudomonadati</taxon>
        <taxon>Aquificota</taxon>
        <taxon>Aquificia</taxon>
        <taxon>Aquificales</taxon>
        <taxon>Aquificaceae</taxon>
        <taxon>Aquifex</taxon>
    </lineage>
</organism>
<dbReference type="Pfam" id="PF00400">
    <property type="entry name" value="WD40"/>
    <property type="match status" value="2"/>
</dbReference>